<reference evidence="3" key="1">
    <citation type="submission" date="2016-09" db="EMBL/GenBank/DDBJ databases">
        <authorList>
            <person name="Greninger A.L."/>
            <person name="Jerome K.R."/>
            <person name="Mcnair B."/>
            <person name="Wallis C."/>
            <person name="Fang F."/>
        </authorList>
    </citation>
    <scope>NUCLEOTIDE SEQUENCE [LARGE SCALE GENOMIC DNA]</scope>
    <source>
        <strain evidence="3">M7</strain>
    </source>
</reference>
<sequence>MTEATSSAEMLTTAFFERRGESFHPRPIARGGWGPLISGHVVGGLLGWAVEQVVDDPDFLPARLTVDLPRPAAIAPVELQTREIRSGKRLRLVEAVLRQDGKVVAQARGLFLRRGEQPTGKIWSPQIEMPPIPTQSGPTDNPLFLRTYGWGLSVQNPDETWPGEGGPKYTWLKMVKPLFDDEPLTPFTRVAMAADVTASLVNWSSEGLKF</sequence>
<dbReference type="EMBL" id="MIGZ01000006">
    <property type="protein sequence ID" value="ODQ96200.1"/>
    <property type="molecule type" value="Genomic_DNA"/>
</dbReference>
<dbReference type="SUPFAM" id="SSF54637">
    <property type="entry name" value="Thioesterase/thiol ester dehydrase-isomerase"/>
    <property type="match status" value="1"/>
</dbReference>
<dbReference type="Pfam" id="PF13622">
    <property type="entry name" value="4HBT_3"/>
    <property type="match status" value="1"/>
</dbReference>
<dbReference type="AlphaFoldDB" id="A0A1E3S262"/>
<name>A0A1E3S262_9MYCO</name>
<dbReference type="InterPro" id="IPR029069">
    <property type="entry name" value="HotDog_dom_sf"/>
</dbReference>
<dbReference type="Proteomes" id="UP000094243">
    <property type="component" value="Unassembled WGS sequence"/>
</dbReference>
<dbReference type="Gene3D" id="2.40.160.210">
    <property type="entry name" value="Acyl-CoA thioesterase, double hotdog domain"/>
    <property type="match status" value="1"/>
</dbReference>
<dbReference type="InterPro" id="IPR049449">
    <property type="entry name" value="TesB_ACOT8-like_N"/>
</dbReference>
<dbReference type="InterPro" id="IPR042171">
    <property type="entry name" value="Acyl-CoA_hotdog"/>
</dbReference>
<evidence type="ECO:0000313" key="3">
    <source>
        <dbReference type="Proteomes" id="UP000094243"/>
    </source>
</evidence>
<accession>A0A1E3S262</accession>
<keyword evidence="3" id="KW-1185">Reference proteome</keyword>
<protein>
    <recommendedName>
        <fullName evidence="1">Acyl-CoA thioesterase-like N-terminal HotDog domain-containing protein</fullName>
    </recommendedName>
</protein>
<proteinExistence type="predicted"/>
<evidence type="ECO:0000259" key="1">
    <source>
        <dbReference type="Pfam" id="PF13622"/>
    </source>
</evidence>
<feature type="domain" description="Acyl-CoA thioesterase-like N-terminal HotDog" evidence="1">
    <location>
        <begin position="36"/>
        <end position="111"/>
    </location>
</feature>
<feature type="non-terminal residue" evidence="2">
    <location>
        <position position="210"/>
    </location>
</feature>
<evidence type="ECO:0000313" key="2">
    <source>
        <dbReference type="EMBL" id="ODQ96200.1"/>
    </source>
</evidence>
<gene>
    <name evidence="2" type="ORF">BHQ17_01915</name>
</gene>
<comment type="caution">
    <text evidence="2">The sequence shown here is derived from an EMBL/GenBank/DDBJ whole genome shotgun (WGS) entry which is preliminary data.</text>
</comment>
<organism evidence="2 3">
    <name type="scientific">Mycolicibacterium holsaticum</name>
    <dbReference type="NCBI Taxonomy" id="152142"/>
    <lineage>
        <taxon>Bacteria</taxon>
        <taxon>Bacillati</taxon>
        <taxon>Actinomycetota</taxon>
        <taxon>Actinomycetes</taxon>
        <taxon>Mycobacteriales</taxon>
        <taxon>Mycobacteriaceae</taxon>
        <taxon>Mycolicibacterium</taxon>
    </lineage>
</organism>